<organism evidence="2 3">
    <name type="scientific">Fusarium oligoseptatum</name>
    <dbReference type="NCBI Taxonomy" id="2604345"/>
    <lineage>
        <taxon>Eukaryota</taxon>
        <taxon>Fungi</taxon>
        <taxon>Dikarya</taxon>
        <taxon>Ascomycota</taxon>
        <taxon>Pezizomycotina</taxon>
        <taxon>Sordariomycetes</taxon>
        <taxon>Hypocreomycetidae</taxon>
        <taxon>Hypocreales</taxon>
        <taxon>Nectriaceae</taxon>
        <taxon>Fusarium</taxon>
        <taxon>Fusarium solani species complex</taxon>
    </lineage>
</organism>
<feature type="compositionally biased region" description="Basic and acidic residues" evidence="1">
    <location>
        <begin position="1"/>
        <end position="14"/>
    </location>
</feature>
<name>A0A428TA18_9HYPO</name>
<dbReference type="AlphaFoldDB" id="A0A428TA18"/>
<reference evidence="2 3" key="1">
    <citation type="submission" date="2017-06" db="EMBL/GenBank/DDBJ databases">
        <title>Comparative genomic analysis of Ambrosia Fusariam Clade fungi.</title>
        <authorList>
            <person name="Stajich J.E."/>
            <person name="Carrillo J."/>
            <person name="Kijimoto T."/>
            <person name="Eskalen A."/>
            <person name="O'Donnell K."/>
            <person name="Kasson M."/>
        </authorList>
    </citation>
    <scope>NUCLEOTIDE SEQUENCE [LARGE SCALE GENOMIC DNA]</scope>
    <source>
        <strain evidence="2 3">NRRL62579</strain>
    </source>
</reference>
<gene>
    <name evidence="2" type="ORF">CEP52_010104</name>
</gene>
<feature type="region of interest" description="Disordered" evidence="1">
    <location>
        <begin position="1"/>
        <end position="32"/>
    </location>
</feature>
<comment type="caution">
    <text evidence="2">The sequence shown here is derived from an EMBL/GenBank/DDBJ whole genome shotgun (WGS) entry which is preliminary data.</text>
</comment>
<dbReference type="EMBL" id="NKCK01000111">
    <property type="protein sequence ID" value="RSL98863.1"/>
    <property type="molecule type" value="Genomic_DNA"/>
</dbReference>
<evidence type="ECO:0000313" key="2">
    <source>
        <dbReference type="EMBL" id="RSL98863.1"/>
    </source>
</evidence>
<sequence length="105" mass="12042">MNFRAEPVKAESTTKRKLLTPPRRRSCGRLCDHAPSSIPDMKPVAKTEKSFVASFRALEVVDLISDDEKNGVYNVNPNQFYQHINTRFDELETKVRLGRVDDYAN</sequence>
<accession>A0A428TA18</accession>
<evidence type="ECO:0000256" key="1">
    <source>
        <dbReference type="SAM" id="MobiDB-lite"/>
    </source>
</evidence>
<keyword evidence="3" id="KW-1185">Reference proteome</keyword>
<feature type="compositionally biased region" description="Basic residues" evidence="1">
    <location>
        <begin position="15"/>
        <end position="27"/>
    </location>
</feature>
<evidence type="ECO:0000313" key="3">
    <source>
        <dbReference type="Proteomes" id="UP000287144"/>
    </source>
</evidence>
<protein>
    <submittedName>
        <fullName evidence="2">Uncharacterized protein</fullName>
    </submittedName>
</protein>
<dbReference type="Proteomes" id="UP000287144">
    <property type="component" value="Unassembled WGS sequence"/>
</dbReference>
<proteinExistence type="predicted"/>